<evidence type="ECO:0000313" key="2">
    <source>
        <dbReference type="EMBL" id="ABB38199.2"/>
    </source>
</evidence>
<dbReference type="RefSeq" id="WP_011367371.1">
    <property type="nucleotide sequence ID" value="NC_007519.1"/>
</dbReference>
<dbReference type="InterPro" id="IPR052340">
    <property type="entry name" value="RNase_Y/CdgJ"/>
</dbReference>
<dbReference type="HOGENOM" id="CLU_048246_4_1_7"/>
<accession>Q312E7</accession>
<proteinExistence type="predicted"/>
<dbReference type="InterPro" id="IPR013976">
    <property type="entry name" value="HDOD"/>
</dbReference>
<reference evidence="2 3" key="1">
    <citation type="journal article" date="2011" name="J. Bacteriol.">
        <title>Complete genome sequence and updated annotation of Desulfovibrio alaskensis G20.</title>
        <authorList>
            <person name="Hauser L.J."/>
            <person name="Land M.L."/>
            <person name="Brown S.D."/>
            <person name="Larimer F."/>
            <person name="Keller K.L."/>
            <person name="Rapp-Giles B.J."/>
            <person name="Price M.N."/>
            <person name="Lin M."/>
            <person name="Bruce D.C."/>
            <person name="Detter J.C."/>
            <person name="Tapia R."/>
            <person name="Han C.S."/>
            <person name="Goodwin L.A."/>
            <person name="Cheng J.F."/>
            <person name="Pitluck S."/>
            <person name="Copeland A."/>
            <person name="Lucas S."/>
            <person name="Nolan M."/>
            <person name="Lapidus A.L."/>
            <person name="Palumbo A.V."/>
            <person name="Wall J.D."/>
        </authorList>
    </citation>
    <scope>NUCLEOTIDE SEQUENCE [LARGE SCALE GENOMIC DNA]</scope>
    <source>
        <strain evidence="3">ATCC BAA 1058 / DSM 17464 / G20</strain>
    </source>
</reference>
<keyword evidence="3" id="KW-1185">Reference proteome</keyword>
<evidence type="ECO:0000259" key="1">
    <source>
        <dbReference type="PROSITE" id="PS51833"/>
    </source>
</evidence>
<organism evidence="2 3">
    <name type="scientific">Oleidesulfovibrio alaskensis (strain ATCC BAA-1058 / DSM 17464 / G20)</name>
    <name type="common">Desulfovibrio alaskensis</name>
    <dbReference type="NCBI Taxonomy" id="207559"/>
    <lineage>
        <taxon>Bacteria</taxon>
        <taxon>Pseudomonadati</taxon>
        <taxon>Thermodesulfobacteriota</taxon>
        <taxon>Desulfovibrionia</taxon>
        <taxon>Desulfovibrionales</taxon>
        <taxon>Desulfovibrionaceae</taxon>
        <taxon>Oleidesulfovibrio</taxon>
    </lineage>
</organism>
<evidence type="ECO:0000313" key="3">
    <source>
        <dbReference type="Proteomes" id="UP000002710"/>
    </source>
</evidence>
<sequence length="355" mass="38374">MTGLSDVQRRWLDHRFRAMDMGHPAAAALRAAVAGHLERGAPVVHGGWHEPEPSEIHGVPRLCNLVPEPCDSGPPPDIRQVVSTACIPPLPSVFHTLQSQLEDPAASPDDIAWTISMDPRLTASLLRLVNSPLFGLRVKVDTVSRAVAILGAKHISTLAAGTLLLGLFHERPPRAIDIDEFWRHSVACGLAARTLAICAGHTMPERHFVGGLLHDIGWLALCCGRPDLACAALRHSGRTGCALHEAEQHCFGFDHAGVAYALAQQWELPATIASAMRWHHQPPADAKGQPVFDAAVVHVADVIVHAMGYSVAADQFAPALEPYFWNAAEVPVESLDVVVRTVYAELELMVDLLQP</sequence>
<dbReference type="Proteomes" id="UP000002710">
    <property type="component" value="Chromosome"/>
</dbReference>
<dbReference type="eggNOG" id="COG1639">
    <property type="taxonomic scope" value="Bacteria"/>
</dbReference>
<dbReference type="KEGG" id="dde:Dde_1400"/>
<dbReference type="SUPFAM" id="SSF109604">
    <property type="entry name" value="HD-domain/PDEase-like"/>
    <property type="match status" value="1"/>
</dbReference>
<name>Q312E7_OLEA2</name>
<feature type="domain" description="HDOD" evidence="1">
    <location>
        <begin position="87"/>
        <end position="282"/>
    </location>
</feature>
<gene>
    <name evidence="2" type="ordered locus">Dde_1400</name>
</gene>
<dbReference type="Pfam" id="PF08668">
    <property type="entry name" value="HDOD"/>
    <property type="match status" value="1"/>
</dbReference>
<protein>
    <submittedName>
        <fullName evidence="2">Putative signal transduction protein</fullName>
    </submittedName>
</protein>
<dbReference type="PANTHER" id="PTHR33525">
    <property type="match status" value="1"/>
</dbReference>
<dbReference type="Gene3D" id="1.10.3210.10">
    <property type="entry name" value="Hypothetical protein af1432"/>
    <property type="match status" value="1"/>
</dbReference>
<dbReference type="EMBL" id="CP000112">
    <property type="protein sequence ID" value="ABB38199.2"/>
    <property type="molecule type" value="Genomic_DNA"/>
</dbReference>
<dbReference type="AlphaFoldDB" id="Q312E7"/>
<dbReference type="PROSITE" id="PS51833">
    <property type="entry name" value="HDOD"/>
    <property type="match status" value="1"/>
</dbReference>
<dbReference type="STRING" id="207559.Dde_1400"/>
<dbReference type="PANTHER" id="PTHR33525:SF3">
    <property type="entry name" value="RIBONUCLEASE Y"/>
    <property type="match status" value="1"/>
</dbReference>